<organism evidence="2 3">
    <name type="scientific">Nonomuraea fuscirosea</name>
    <dbReference type="NCBI Taxonomy" id="1291556"/>
    <lineage>
        <taxon>Bacteria</taxon>
        <taxon>Bacillati</taxon>
        <taxon>Actinomycetota</taxon>
        <taxon>Actinomycetes</taxon>
        <taxon>Streptosporangiales</taxon>
        <taxon>Streptosporangiaceae</taxon>
        <taxon>Nonomuraea</taxon>
    </lineage>
</organism>
<reference evidence="2 3" key="1">
    <citation type="submission" date="2018-03" db="EMBL/GenBank/DDBJ databases">
        <title>Genomic Encyclopedia of Type Strains, Phase III (KMG-III): the genomes of soil and plant-associated and newly described type strains.</title>
        <authorList>
            <person name="Whitman W."/>
        </authorList>
    </citation>
    <scope>NUCLEOTIDE SEQUENCE [LARGE SCALE GENOMIC DNA]</scope>
    <source>
        <strain evidence="2 3">CGMCC 4.7104</strain>
    </source>
</reference>
<dbReference type="EMBL" id="PVNG01000013">
    <property type="protein sequence ID" value="PRX62075.1"/>
    <property type="molecule type" value="Genomic_DNA"/>
</dbReference>
<proteinExistence type="predicted"/>
<keyword evidence="1" id="KW-1133">Transmembrane helix</keyword>
<keyword evidence="1" id="KW-0812">Transmembrane</keyword>
<dbReference type="InterPro" id="IPR010640">
    <property type="entry name" value="Low_temperature_requirement_A"/>
</dbReference>
<dbReference type="Pfam" id="PF06772">
    <property type="entry name" value="LtrA"/>
    <property type="match status" value="1"/>
</dbReference>
<evidence type="ECO:0000313" key="2">
    <source>
        <dbReference type="EMBL" id="PRX62075.1"/>
    </source>
</evidence>
<accession>A0A2T0MTR2</accession>
<feature type="transmembrane region" description="Helical" evidence="1">
    <location>
        <begin position="320"/>
        <end position="340"/>
    </location>
</feature>
<sequence length="404" mass="43241">MSAAEERHASWLELFFDLVVVVAVIQLAHRLAHPTWPDVALFVVLYYAVWSVWTALTLYSNVRAERTRMLSMLIGMFGIAVMAAAAPDVAREMDAGGTHDGWFIAAYIVSRSSASRSLQRAGAIMTAWPAAQLGAGLTPWIASIWVEGPWRYVMWGIGVLLDLGFSVARGRRPERMIEELNEQIRRRMKRDRHLIRSRPAPGQYAPAVLEPVHLGERLGLFVIIVLGEAVMQVVLAASGQSWGPELALAALAGFGLIVSLWWITLQYGLSAVPGAAERGLKAYVALPAHFAMTAGLTATAAGLGVVAAEPGAHLHGGAGWVLGGGLAVYFAASAALGLALRAERRWIWGWAVPSVLVPPIVAAVSGLLPGWLVVVLLLLVALWRVAYRHRGGEAPGTAPDAAAA</sequence>
<evidence type="ECO:0000256" key="1">
    <source>
        <dbReference type="SAM" id="Phobius"/>
    </source>
</evidence>
<feature type="transmembrane region" description="Helical" evidence="1">
    <location>
        <begin position="347"/>
        <end position="364"/>
    </location>
</feature>
<feature type="transmembrane region" description="Helical" evidence="1">
    <location>
        <begin position="70"/>
        <end position="87"/>
    </location>
</feature>
<gene>
    <name evidence="2" type="ORF">B0I32_11327</name>
</gene>
<evidence type="ECO:0000313" key="3">
    <source>
        <dbReference type="Proteomes" id="UP000238312"/>
    </source>
</evidence>
<dbReference type="PANTHER" id="PTHR36840">
    <property type="entry name" value="BLL5714 PROTEIN"/>
    <property type="match status" value="1"/>
</dbReference>
<feature type="transmembrane region" description="Helical" evidence="1">
    <location>
        <begin position="39"/>
        <end position="58"/>
    </location>
</feature>
<dbReference type="RefSeq" id="WP_106244990.1">
    <property type="nucleotide sequence ID" value="NZ_JBFAIB010000030.1"/>
</dbReference>
<keyword evidence="3" id="KW-1185">Reference proteome</keyword>
<keyword evidence="1" id="KW-0472">Membrane</keyword>
<feature type="transmembrane region" description="Helical" evidence="1">
    <location>
        <begin position="12"/>
        <end position="33"/>
    </location>
</feature>
<feature type="transmembrane region" description="Helical" evidence="1">
    <location>
        <begin position="286"/>
        <end position="308"/>
    </location>
</feature>
<dbReference type="Proteomes" id="UP000238312">
    <property type="component" value="Unassembled WGS sequence"/>
</dbReference>
<name>A0A2T0MTR2_9ACTN</name>
<feature type="transmembrane region" description="Helical" evidence="1">
    <location>
        <begin position="218"/>
        <end position="240"/>
    </location>
</feature>
<dbReference type="AlphaFoldDB" id="A0A2T0MTR2"/>
<feature type="transmembrane region" description="Helical" evidence="1">
    <location>
        <begin position="122"/>
        <end position="146"/>
    </location>
</feature>
<feature type="transmembrane region" description="Helical" evidence="1">
    <location>
        <begin position="246"/>
        <end position="265"/>
    </location>
</feature>
<feature type="transmembrane region" description="Helical" evidence="1">
    <location>
        <begin position="370"/>
        <end position="387"/>
    </location>
</feature>
<protein>
    <submittedName>
        <fullName evidence="2">Low temperature requirement protein LtrA</fullName>
    </submittedName>
</protein>
<dbReference type="OrthoDB" id="7698234at2"/>
<dbReference type="PANTHER" id="PTHR36840:SF1">
    <property type="entry name" value="BLL5714 PROTEIN"/>
    <property type="match status" value="1"/>
</dbReference>
<comment type="caution">
    <text evidence="2">The sequence shown here is derived from an EMBL/GenBank/DDBJ whole genome shotgun (WGS) entry which is preliminary data.</text>
</comment>